<dbReference type="EMBL" id="CAJVPU010032479">
    <property type="protein sequence ID" value="CAG8719818.1"/>
    <property type="molecule type" value="Genomic_DNA"/>
</dbReference>
<sequence length="127" mass="14609">HLNPIEKASAATINEWKTRTIYHLLTDRFAQTPGQEKPKLCTTNKENEVRHYCGGTFKGIISKLDYIKNLVTIHKAFARIKFSTVIFLGFDAILISPVDKQIEKKTIYGVGWHGYWAQDKFSINPHF</sequence>
<protein>
    <submittedName>
        <fullName evidence="1">6717_t:CDS:1</fullName>
    </submittedName>
</protein>
<keyword evidence="2" id="KW-1185">Reference proteome</keyword>
<accession>A0ACA9PQR1</accession>
<proteinExistence type="predicted"/>
<evidence type="ECO:0000313" key="2">
    <source>
        <dbReference type="Proteomes" id="UP000789702"/>
    </source>
</evidence>
<name>A0ACA9PQR1_9GLOM</name>
<feature type="non-terminal residue" evidence="1">
    <location>
        <position position="1"/>
    </location>
</feature>
<feature type="non-terminal residue" evidence="1">
    <location>
        <position position="127"/>
    </location>
</feature>
<comment type="caution">
    <text evidence="1">The sequence shown here is derived from an EMBL/GenBank/DDBJ whole genome shotgun (WGS) entry which is preliminary data.</text>
</comment>
<evidence type="ECO:0000313" key="1">
    <source>
        <dbReference type="EMBL" id="CAG8719818.1"/>
    </source>
</evidence>
<reference evidence="1" key="1">
    <citation type="submission" date="2021-06" db="EMBL/GenBank/DDBJ databases">
        <authorList>
            <person name="Kallberg Y."/>
            <person name="Tangrot J."/>
            <person name="Rosling A."/>
        </authorList>
    </citation>
    <scope>NUCLEOTIDE SEQUENCE</scope>
    <source>
        <strain evidence="1">IL203A</strain>
    </source>
</reference>
<gene>
    <name evidence="1" type="ORF">DHETER_LOCUS12763</name>
</gene>
<organism evidence="1 2">
    <name type="scientific">Dentiscutata heterogama</name>
    <dbReference type="NCBI Taxonomy" id="1316150"/>
    <lineage>
        <taxon>Eukaryota</taxon>
        <taxon>Fungi</taxon>
        <taxon>Fungi incertae sedis</taxon>
        <taxon>Mucoromycota</taxon>
        <taxon>Glomeromycotina</taxon>
        <taxon>Glomeromycetes</taxon>
        <taxon>Diversisporales</taxon>
        <taxon>Gigasporaceae</taxon>
        <taxon>Dentiscutata</taxon>
    </lineage>
</organism>
<dbReference type="Proteomes" id="UP000789702">
    <property type="component" value="Unassembled WGS sequence"/>
</dbReference>